<evidence type="ECO:0000256" key="1">
    <source>
        <dbReference type="ARBA" id="ARBA00001946"/>
    </source>
</evidence>
<dbReference type="InterPro" id="IPR003374">
    <property type="entry name" value="ApbE-like_sf"/>
</dbReference>
<comment type="catalytic activity">
    <reaction evidence="10">
        <text>L-threonyl-[protein] + FAD = FMN-L-threonyl-[protein] + AMP + H(+)</text>
        <dbReference type="Rhea" id="RHEA:36847"/>
        <dbReference type="Rhea" id="RHEA-COMP:11060"/>
        <dbReference type="Rhea" id="RHEA-COMP:11061"/>
        <dbReference type="ChEBI" id="CHEBI:15378"/>
        <dbReference type="ChEBI" id="CHEBI:30013"/>
        <dbReference type="ChEBI" id="CHEBI:57692"/>
        <dbReference type="ChEBI" id="CHEBI:74257"/>
        <dbReference type="ChEBI" id="CHEBI:456215"/>
        <dbReference type="EC" id="2.7.1.180"/>
    </reaction>
</comment>
<accession>A0A0F7G0I6</accession>
<sequence length="254" mass="26466">MGTVFSFDIRGAVTPAVRRALTDAVAMLHRVDEVFSTFRPDSAISRLGAGTTTVDACPPEVAEVLELCAEATRRSDGWFSVRAAGFLDPSGLVKGWATERAAELLRGAGAQRVCVNGGGDLQCTGTAPADPWRLGVADPAAPGQLLAVVQGYDLAVATSGSAERGAHILDPHAREPAGELLSLTLIGNRLTWTDAYATAAFARGSAARDWVEGLEGHEALAVTRGGAVWHTSGFGSFGRLLDRGTSPGRPTRDA</sequence>
<evidence type="ECO:0000313" key="11">
    <source>
        <dbReference type="EMBL" id="AKG46662.1"/>
    </source>
</evidence>
<proteinExistence type="predicted"/>
<evidence type="ECO:0000256" key="2">
    <source>
        <dbReference type="ARBA" id="ARBA00011955"/>
    </source>
</evidence>
<keyword evidence="5" id="KW-0808">Transferase</keyword>
<dbReference type="Proteomes" id="UP000034034">
    <property type="component" value="Chromosome"/>
</dbReference>
<dbReference type="InterPro" id="IPR024932">
    <property type="entry name" value="ApbE"/>
</dbReference>
<keyword evidence="4" id="KW-0285">Flavoprotein</keyword>
<evidence type="ECO:0000313" key="12">
    <source>
        <dbReference type="Proteomes" id="UP000034034"/>
    </source>
</evidence>
<evidence type="ECO:0000256" key="3">
    <source>
        <dbReference type="ARBA" id="ARBA00016337"/>
    </source>
</evidence>
<dbReference type="SUPFAM" id="SSF143631">
    <property type="entry name" value="ApbE-like"/>
    <property type="match status" value="1"/>
</dbReference>
<dbReference type="PANTHER" id="PTHR30040:SF2">
    <property type="entry name" value="FAD:PROTEIN FMN TRANSFERASE"/>
    <property type="match status" value="1"/>
</dbReference>
<dbReference type="KEGG" id="sxi:SXIM_52780"/>
<evidence type="ECO:0000256" key="4">
    <source>
        <dbReference type="ARBA" id="ARBA00022630"/>
    </source>
</evidence>
<keyword evidence="7" id="KW-0274">FAD</keyword>
<evidence type="ECO:0000256" key="7">
    <source>
        <dbReference type="ARBA" id="ARBA00022827"/>
    </source>
</evidence>
<gene>
    <name evidence="11" type="ORF">SXIM_52780</name>
</gene>
<dbReference type="Pfam" id="PF02424">
    <property type="entry name" value="ApbE"/>
    <property type="match status" value="2"/>
</dbReference>
<evidence type="ECO:0000256" key="8">
    <source>
        <dbReference type="ARBA" id="ARBA00022842"/>
    </source>
</evidence>
<evidence type="ECO:0000256" key="9">
    <source>
        <dbReference type="ARBA" id="ARBA00031306"/>
    </source>
</evidence>
<dbReference type="PATRIC" id="fig|408015.6.peg.5342"/>
<keyword evidence="11" id="KW-0449">Lipoprotein</keyword>
<evidence type="ECO:0000256" key="6">
    <source>
        <dbReference type="ARBA" id="ARBA00022723"/>
    </source>
</evidence>
<keyword evidence="12" id="KW-1185">Reference proteome</keyword>
<comment type="cofactor">
    <cofactor evidence="1">
        <name>Mg(2+)</name>
        <dbReference type="ChEBI" id="CHEBI:18420"/>
    </cofactor>
</comment>
<reference evidence="11" key="1">
    <citation type="submission" date="2019-08" db="EMBL/GenBank/DDBJ databases">
        <title>Complete genome sequence of a mangrove-derived Streptomyces xiamenensis.</title>
        <authorList>
            <person name="Xu J."/>
        </authorList>
    </citation>
    <scope>NUCLEOTIDE SEQUENCE</scope>
    <source>
        <strain evidence="11">318</strain>
    </source>
</reference>
<dbReference type="PANTHER" id="PTHR30040">
    <property type="entry name" value="THIAMINE BIOSYNTHESIS LIPOPROTEIN APBE"/>
    <property type="match status" value="1"/>
</dbReference>
<dbReference type="AlphaFoldDB" id="A0A0F7G0I6"/>
<name>A0A0F7G0I6_9ACTN</name>
<keyword evidence="6" id="KW-0479">Metal-binding</keyword>
<keyword evidence="8" id="KW-0460">Magnesium</keyword>
<dbReference type="HOGENOM" id="CLU_044403_4_1_11"/>
<dbReference type="EMBL" id="CP009922">
    <property type="protein sequence ID" value="AKG46662.1"/>
    <property type="molecule type" value="Genomic_DNA"/>
</dbReference>
<dbReference type="GO" id="GO:0046872">
    <property type="term" value="F:metal ion binding"/>
    <property type="evidence" value="ECO:0007669"/>
    <property type="project" value="UniProtKB-KW"/>
</dbReference>
<dbReference type="EC" id="2.7.1.180" evidence="2"/>
<dbReference type="GO" id="GO:0016740">
    <property type="term" value="F:transferase activity"/>
    <property type="evidence" value="ECO:0007669"/>
    <property type="project" value="UniProtKB-KW"/>
</dbReference>
<evidence type="ECO:0000256" key="5">
    <source>
        <dbReference type="ARBA" id="ARBA00022679"/>
    </source>
</evidence>
<dbReference type="STRING" id="408015.SXIM_52780"/>
<evidence type="ECO:0000256" key="10">
    <source>
        <dbReference type="ARBA" id="ARBA00048540"/>
    </source>
</evidence>
<dbReference type="Gene3D" id="3.10.520.10">
    <property type="entry name" value="ApbE-like domains"/>
    <property type="match status" value="2"/>
</dbReference>
<organism evidence="11 12">
    <name type="scientific">Streptomyces xiamenensis</name>
    <dbReference type="NCBI Taxonomy" id="408015"/>
    <lineage>
        <taxon>Bacteria</taxon>
        <taxon>Bacillati</taxon>
        <taxon>Actinomycetota</taxon>
        <taxon>Actinomycetes</taxon>
        <taxon>Kitasatosporales</taxon>
        <taxon>Streptomycetaceae</taxon>
        <taxon>Streptomyces</taxon>
    </lineage>
</organism>
<protein>
    <recommendedName>
        <fullName evidence="3">FAD:protein FMN transferase</fullName>
        <ecNumber evidence="2">2.7.1.180</ecNumber>
    </recommendedName>
    <alternativeName>
        <fullName evidence="9">Flavin transferase</fullName>
    </alternativeName>
</protein>